<evidence type="ECO:0000313" key="1">
    <source>
        <dbReference type="Proteomes" id="UP000887566"/>
    </source>
</evidence>
<protein>
    <submittedName>
        <fullName evidence="2">Uncharacterized protein</fullName>
    </submittedName>
</protein>
<dbReference type="Proteomes" id="UP000887566">
    <property type="component" value="Unplaced"/>
</dbReference>
<proteinExistence type="predicted"/>
<name>A0A914X9B1_9BILA</name>
<accession>A0A914X9B1</accession>
<dbReference type="WBParaSite" id="PSAMB.scaffold6583size9182.g28739.t1">
    <property type="protein sequence ID" value="PSAMB.scaffold6583size9182.g28739.t1"/>
    <property type="gene ID" value="PSAMB.scaffold6583size9182.g28739"/>
</dbReference>
<organism evidence="1 2">
    <name type="scientific">Plectus sambesii</name>
    <dbReference type="NCBI Taxonomy" id="2011161"/>
    <lineage>
        <taxon>Eukaryota</taxon>
        <taxon>Metazoa</taxon>
        <taxon>Ecdysozoa</taxon>
        <taxon>Nematoda</taxon>
        <taxon>Chromadorea</taxon>
        <taxon>Plectida</taxon>
        <taxon>Plectina</taxon>
        <taxon>Plectoidea</taxon>
        <taxon>Plectidae</taxon>
        <taxon>Plectus</taxon>
    </lineage>
</organism>
<sequence length="102" mass="11541">MPPTFHSLMPVCMSGRHLCASPPAPQPNPLCRLWGRTPANDRPANDTLVDATAARTPPIRFILRPAVIDQPTRTVNVYFYSDLFYNDIFYSNLQRVRSTPLL</sequence>
<reference evidence="2" key="1">
    <citation type="submission" date="2022-11" db="UniProtKB">
        <authorList>
            <consortium name="WormBaseParasite"/>
        </authorList>
    </citation>
    <scope>IDENTIFICATION</scope>
</reference>
<dbReference type="AlphaFoldDB" id="A0A914X9B1"/>
<evidence type="ECO:0000313" key="2">
    <source>
        <dbReference type="WBParaSite" id="PSAMB.scaffold6583size9182.g28739.t1"/>
    </source>
</evidence>
<keyword evidence="1" id="KW-1185">Reference proteome</keyword>